<dbReference type="AlphaFoldDB" id="A0A1H8K8E6"/>
<sequence length="109" mass="12023">MKYRAEMSVQFAGDLALLDERTDQLMDQLLDIEEADPAIEDPDIAATLSTGIVQISMFIKADDLPEAGQKLVATVRHALHAIGDGTPGWERVAREVQEQCMSVSPVRDR</sequence>
<feature type="non-terminal residue" evidence="1">
    <location>
        <position position="109"/>
    </location>
</feature>
<gene>
    <name evidence="1" type="ORF">SAMN05660976_08548</name>
</gene>
<organism evidence="1 2">
    <name type="scientific">Nonomuraea pusilla</name>
    <dbReference type="NCBI Taxonomy" id="46177"/>
    <lineage>
        <taxon>Bacteria</taxon>
        <taxon>Bacillati</taxon>
        <taxon>Actinomycetota</taxon>
        <taxon>Actinomycetes</taxon>
        <taxon>Streptosporangiales</taxon>
        <taxon>Streptosporangiaceae</taxon>
        <taxon>Nonomuraea</taxon>
    </lineage>
</organism>
<name>A0A1H8K8E6_9ACTN</name>
<dbReference type="Proteomes" id="UP000198953">
    <property type="component" value="Unassembled WGS sequence"/>
</dbReference>
<proteinExistence type="predicted"/>
<reference evidence="1 2" key="1">
    <citation type="submission" date="2016-10" db="EMBL/GenBank/DDBJ databases">
        <authorList>
            <person name="de Groot N.N."/>
        </authorList>
    </citation>
    <scope>NUCLEOTIDE SEQUENCE [LARGE SCALE GENOMIC DNA]</scope>
    <source>
        <strain evidence="1 2">DSM 43357</strain>
    </source>
</reference>
<keyword evidence="2" id="KW-1185">Reference proteome</keyword>
<dbReference type="RefSeq" id="WP_091106143.1">
    <property type="nucleotide sequence ID" value="NZ_FOBF01000054.1"/>
</dbReference>
<accession>A0A1H8K8E6</accession>
<protein>
    <submittedName>
        <fullName evidence="1">Uncharacterized protein</fullName>
    </submittedName>
</protein>
<dbReference type="EMBL" id="FOBF01000054">
    <property type="protein sequence ID" value="SEN89282.1"/>
    <property type="molecule type" value="Genomic_DNA"/>
</dbReference>
<evidence type="ECO:0000313" key="1">
    <source>
        <dbReference type="EMBL" id="SEN89282.1"/>
    </source>
</evidence>
<evidence type="ECO:0000313" key="2">
    <source>
        <dbReference type="Proteomes" id="UP000198953"/>
    </source>
</evidence>
<dbReference type="STRING" id="46177.SAMN05660976_08548"/>